<feature type="transmembrane region" description="Helical" evidence="7">
    <location>
        <begin position="53"/>
        <end position="73"/>
    </location>
</feature>
<dbReference type="InterPro" id="IPR024449">
    <property type="entry name" value="Anti-sigma_RsgI_N"/>
</dbReference>
<dbReference type="Proteomes" id="UP000653578">
    <property type="component" value="Unassembled WGS sequence"/>
</dbReference>
<evidence type="ECO:0000256" key="3">
    <source>
        <dbReference type="ARBA" id="ARBA00022692"/>
    </source>
</evidence>
<dbReference type="PROSITE" id="PS51849">
    <property type="entry name" value="RSGI_N"/>
    <property type="match status" value="1"/>
</dbReference>
<keyword evidence="10" id="KW-1185">Reference proteome</keyword>
<feature type="compositionally biased region" description="Basic and acidic residues" evidence="6">
    <location>
        <begin position="271"/>
        <end position="282"/>
    </location>
</feature>
<gene>
    <name evidence="9" type="ORF">GC096_21270</name>
</gene>
<dbReference type="EMBL" id="WHNY01000064">
    <property type="protein sequence ID" value="NOU66578.1"/>
    <property type="molecule type" value="Genomic_DNA"/>
</dbReference>
<evidence type="ECO:0000313" key="9">
    <source>
        <dbReference type="EMBL" id="NOU66578.1"/>
    </source>
</evidence>
<name>A0ABX1XF68_9BACL</name>
<evidence type="ECO:0000256" key="2">
    <source>
        <dbReference type="ARBA" id="ARBA00022475"/>
    </source>
</evidence>
<protein>
    <submittedName>
        <fullName evidence="9">Anti-sigma factor domain-containing protein</fullName>
    </submittedName>
</protein>
<evidence type="ECO:0000256" key="1">
    <source>
        <dbReference type="ARBA" id="ARBA00004162"/>
    </source>
</evidence>
<evidence type="ECO:0000313" key="10">
    <source>
        <dbReference type="Proteomes" id="UP000653578"/>
    </source>
</evidence>
<feature type="compositionally biased region" description="Low complexity" evidence="6">
    <location>
        <begin position="342"/>
        <end position="373"/>
    </location>
</feature>
<evidence type="ECO:0000259" key="8">
    <source>
        <dbReference type="PROSITE" id="PS51849"/>
    </source>
</evidence>
<dbReference type="InterPro" id="IPR055431">
    <property type="entry name" value="RsgI_M"/>
</dbReference>
<reference evidence="9 10" key="1">
    <citation type="submission" date="2019-10" db="EMBL/GenBank/DDBJ databases">
        <title>Description of Paenibacillus humi sp. nov.</title>
        <authorList>
            <person name="Carlier A."/>
            <person name="Qi S."/>
        </authorList>
    </citation>
    <scope>NUCLEOTIDE SEQUENCE [LARGE SCALE GENOMIC DNA]</scope>
    <source>
        <strain evidence="9 10">LMG 31461</strain>
    </source>
</reference>
<comment type="caution">
    <text evidence="9">The sequence shown here is derived from an EMBL/GenBank/DDBJ whole genome shotgun (WGS) entry which is preliminary data.</text>
</comment>
<evidence type="ECO:0000256" key="6">
    <source>
        <dbReference type="SAM" id="MobiDB-lite"/>
    </source>
</evidence>
<comment type="subcellular location">
    <subcellularLocation>
        <location evidence="1">Cell membrane</location>
        <topology evidence="1">Single-pass membrane protein</topology>
    </subcellularLocation>
</comment>
<feature type="compositionally biased region" description="Basic and acidic residues" evidence="6">
    <location>
        <begin position="374"/>
        <end position="399"/>
    </location>
</feature>
<keyword evidence="5 7" id="KW-0472">Membrane</keyword>
<feature type="compositionally biased region" description="Polar residues" evidence="6">
    <location>
        <begin position="437"/>
        <end position="447"/>
    </location>
</feature>
<feature type="compositionally biased region" description="Low complexity" evidence="6">
    <location>
        <begin position="305"/>
        <end position="318"/>
    </location>
</feature>
<keyword evidence="2" id="KW-1003">Cell membrane</keyword>
<proteinExistence type="predicted"/>
<accession>A0ABX1XF68</accession>
<evidence type="ECO:0000256" key="5">
    <source>
        <dbReference type="ARBA" id="ARBA00023136"/>
    </source>
</evidence>
<sequence>MNKGIVMELSESSIIVMNSKGRFDKLPRGTRSCELGEEILYSPVKRRLHVPQMAVVSALAAAIVVCFVLVTTLSGGVPGNSVVAYVTIDINPSVEIGIDNNEIVRDLHGLNTDGEDLIQALVFEGKSLEDVTSDILDKAEQGALAKGEGDIIISSTVVGAKTTVSDEAIATKLKAQVNKHIEDSHPDQVKNYEVQAFAAPQEVRQEAKASGVSAGKYAIYLNAIDNGAKVSLDDIKTTSIHQLAKDNGGIQTFVKPDKPIDKSSLQRLLADEKSGKLSERAEQTSTAAKSGSGNSSNKDDDKNSKNNNGKGNNAGSNTPGKVTHKPTPTPSSKNDRDKNDNNGRNNNNNNSNNGKNNGNDKNSGNDKNNGNDKNSNDNKDDRKPTPKPDRKDDDDDGKKPTVTNKPTSTPKATPTPTPKATSTPKATAKPTVKPTSSSKPTVNPFQQSKDDNGKFPGVNWGGWGNNDRNDNGNQNEGRR</sequence>
<feature type="compositionally biased region" description="Low complexity" evidence="6">
    <location>
        <begin position="405"/>
        <end position="436"/>
    </location>
</feature>
<evidence type="ECO:0000256" key="4">
    <source>
        <dbReference type="ARBA" id="ARBA00022989"/>
    </source>
</evidence>
<evidence type="ECO:0000256" key="7">
    <source>
        <dbReference type="SAM" id="Phobius"/>
    </source>
</evidence>
<keyword evidence="4 7" id="KW-1133">Transmembrane helix</keyword>
<dbReference type="RefSeq" id="WP_171633034.1">
    <property type="nucleotide sequence ID" value="NZ_WHNY01000064.1"/>
</dbReference>
<feature type="compositionally biased region" description="Low complexity" evidence="6">
    <location>
        <begin position="284"/>
        <end position="296"/>
    </location>
</feature>
<dbReference type="Pfam" id="PF12791">
    <property type="entry name" value="RsgI_N"/>
    <property type="match status" value="1"/>
</dbReference>
<dbReference type="Pfam" id="PF23750">
    <property type="entry name" value="RsgI_M"/>
    <property type="match status" value="1"/>
</dbReference>
<feature type="region of interest" description="Disordered" evidence="6">
    <location>
        <begin position="271"/>
        <end position="479"/>
    </location>
</feature>
<keyword evidence="3 7" id="KW-0812">Transmembrane</keyword>
<feature type="domain" description="RsgI N-terminal anti-sigma" evidence="8">
    <location>
        <begin position="2"/>
        <end position="50"/>
    </location>
</feature>
<organism evidence="9 10">
    <name type="scientific">Paenibacillus plantarum</name>
    <dbReference type="NCBI Taxonomy" id="2654975"/>
    <lineage>
        <taxon>Bacteria</taxon>
        <taxon>Bacillati</taxon>
        <taxon>Bacillota</taxon>
        <taxon>Bacilli</taxon>
        <taxon>Bacillales</taxon>
        <taxon>Paenibacillaceae</taxon>
        <taxon>Paenibacillus</taxon>
    </lineage>
</organism>